<dbReference type="Proteomes" id="UP000789831">
    <property type="component" value="Unassembled WGS sequence"/>
</dbReference>
<organism evidence="2 3">
    <name type="scientific">Ambispora gerdemannii</name>
    <dbReference type="NCBI Taxonomy" id="144530"/>
    <lineage>
        <taxon>Eukaryota</taxon>
        <taxon>Fungi</taxon>
        <taxon>Fungi incertae sedis</taxon>
        <taxon>Mucoromycota</taxon>
        <taxon>Glomeromycotina</taxon>
        <taxon>Glomeromycetes</taxon>
        <taxon>Archaeosporales</taxon>
        <taxon>Ambisporaceae</taxon>
        <taxon>Ambispora</taxon>
    </lineage>
</organism>
<protein>
    <submittedName>
        <fullName evidence="2">7479_t:CDS:1</fullName>
    </submittedName>
</protein>
<feature type="compositionally biased region" description="Basic and acidic residues" evidence="1">
    <location>
        <begin position="296"/>
        <end position="309"/>
    </location>
</feature>
<feature type="region of interest" description="Disordered" evidence="1">
    <location>
        <begin position="200"/>
        <end position="351"/>
    </location>
</feature>
<evidence type="ECO:0000313" key="2">
    <source>
        <dbReference type="EMBL" id="CAG8615703.1"/>
    </source>
</evidence>
<sequence>EAQTKRQELYRRLVEHSNCKDEKELSELFTRYFNTRVNHHTKEKQLYQATRVRLQVELEIRSKLTSDDTKIITKKLDNQIFSWCQEKFELTNGLTDEELEETEDNEDYQPNNAFIESEKSPEFQEETENVLPDSSDDQESGSIIVSDCNTKGPFQLFISPPSITESQAAELSAEERDYQERKEKIKEGLNREFKERSTLVAQLTTIPEPPLSPKRSRKIKMSTTLEKIQDTENSEEKNKATATPSPWQNNRPPRYPNPDGPFVRTYPPRTNFTTYVPARPYVSRQAPHYNGNINERNIRQENRRPEQNKRTQRTYLAEQQLANSSEEESEETETDGSENKHSNGSKKQVLN</sequence>
<feature type="compositionally biased region" description="Polar residues" evidence="1">
    <location>
        <begin position="240"/>
        <end position="251"/>
    </location>
</feature>
<reference evidence="2" key="1">
    <citation type="submission" date="2021-06" db="EMBL/GenBank/DDBJ databases">
        <authorList>
            <person name="Kallberg Y."/>
            <person name="Tangrot J."/>
            <person name="Rosling A."/>
        </authorList>
    </citation>
    <scope>NUCLEOTIDE SEQUENCE</scope>
    <source>
        <strain evidence="2">MT106</strain>
    </source>
</reference>
<gene>
    <name evidence="2" type="ORF">AGERDE_LOCUS9819</name>
</gene>
<feature type="compositionally biased region" description="Acidic residues" evidence="1">
    <location>
        <begin position="123"/>
        <end position="139"/>
    </location>
</feature>
<feature type="compositionally biased region" description="Acidic residues" evidence="1">
    <location>
        <begin position="325"/>
        <end position="336"/>
    </location>
</feature>
<proteinExistence type="predicted"/>
<keyword evidence="3" id="KW-1185">Reference proteome</keyword>
<feature type="compositionally biased region" description="Basic and acidic residues" evidence="1">
    <location>
        <begin position="227"/>
        <end position="239"/>
    </location>
</feature>
<name>A0A9N9CYD4_9GLOM</name>
<feature type="non-terminal residue" evidence="2">
    <location>
        <position position="351"/>
    </location>
</feature>
<accession>A0A9N9CYD4</accession>
<dbReference type="EMBL" id="CAJVPL010002625">
    <property type="protein sequence ID" value="CAG8615703.1"/>
    <property type="molecule type" value="Genomic_DNA"/>
</dbReference>
<dbReference type="AlphaFoldDB" id="A0A9N9CYD4"/>
<evidence type="ECO:0000313" key="3">
    <source>
        <dbReference type="Proteomes" id="UP000789831"/>
    </source>
</evidence>
<evidence type="ECO:0000256" key="1">
    <source>
        <dbReference type="SAM" id="MobiDB-lite"/>
    </source>
</evidence>
<comment type="caution">
    <text evidence="2">The sequence shown here is derived from an EMBL/GenBank/DDBJ whole genome shotgun (WGS) entry which is preliminary data.</text>
</comment>
<feature type="region of interest" description="Disordered" evidence="1">
    <location>
        <begin position="117"/>
        <end position="141"/>
    </location>
</feature>